<dbReference type="Gene3D" id="1.10.357.10">
    <property type="entry name" value="Tetracycline Repressor, domain 2"/>
    <property type="match status" value="1"/>
</dbReference>
<comment type="caution">
    <text evidence="6">The sequence shown here is derived from an EMBL/GenBank/DDBJ whole genome shotgun (WGS) entry which is preliminary data.</text>
</comment>
<keyword evidence="2 4" id="KW-0238">DNA-binding</keyword>
<dbReference type="Proteomes" id="UP001280156">
    <property type="component" value="Unassembled WGS sequence"/>
</dbReference>
<dbReference type="Pfam" id="PF00440">
    <property type="entry name" value="TetR_N"/>
    <property type="match status" value="1"/>
</dbReference>
<accession>A0ABU4YCJ2</accession>
<keyword evidence="3" id="KW-0804">Transcription</keyword>
<evidence type="ECO:0000259" key="5">
    <source>
        <dbReference type="PROSITE" id="PS50977"/>
    </source>
</evidence>
<keyword evidence="1" id="KW-0805">Transcription regulation</keyword>
<evidence type="ECO:0000256" key="4">
    <source>
        <dbReference type="PROSITE-ProRule" id="PRU00335"/>
    </source>
</evidence>
<dbReference type="PROSITE" id="PS50977">
    <property type="entry name" value="HTH_TETR_2"/>
    <property type="match status" value="1"/>
</dbReference>
<proteinExistence type="predicted"/>
<evidence type="ECO:0000256" key="3">
    <source>
        <dbReference type="ARBA" id="ARBA00023163"/>
    </source>
</evidence>
<dbReference type="PANTHER" id="PTHR47506">
    <property type="entry name" value="TRANSCRIPTIONAL REGULATORY PROTEIN"/>
    <property type="match status" value="1"/>
</dbReference>
<dbReference type="InterPro" id="IPR009057">
    <property type="entry name" value="Homeodomain-like_sf"/>
</dbReference>
<protein>
    <submittedName>
        <fullName evidence="6">TetR/AcrR family transcriptional regulator</fullName>
    </submittedName>
</protein>
<dbReference type="EMBL" id="JAVIIV010000001">
    <property type="protein sequence ID" value="MDX8483592.1"/>
    <property type="molecule type" value="Genomic_DNA"/>
</dbReference>
<evidence type="ECO:0000256" key="1">
    <source>
        <dbReference type="ARBA" id="ARBA00023015"/>
    </source>
</evidence>
<name>A0ABU4YCJ2_9HYPH</name>
<sequence>MDKPSNTADDILAAARSFIVAGGYNGFSYADIAAVVGIRKASIHHHFPSKVDLVQTLVRRYLEDAVTGMTELERNVPGPPELLRTYAGFWAQCIEDASRPICVCALLASELPALPPEVAVEVRAYFQFLSGWLTGVIERGAAQGSLTIAAAPRVEAEAFMATVHGAMISARAYGDVLTFGMILAPTLQKLIPTTD</sequence>
<dbReference type="PRINTS" id="PR00455">
    <property type="entry name" value="HTHTETR"/>
</dbReference>
<feature type="domain" description="HTH tetR-type" evidence="5">
    <location>
        <begin position="5"/>
        <end position="65"/>
    </location>
</feature>
<evidence type="ECO:0000313" key="6">
    <source>
        <dbReference type="EMBL" id="MDX8483592.1"/>
    </source>
</evidence>
<gene>
    <name evidence="6" type="ORF">RFM52_00175</name>
</gene>
<dbReference type="PANTHER" id="PTHR47506:SF6">
    <property type="entry name" value="HTH-TYPE TRANSCRIPTIONAL REPRESSOR NEMR"/>
    <property type="match status" value="1"/>
</dbReference>
<evidence type="ECO:0000313" key="7">
    <source>
        <dbReference type="Proteomes" id="UP001280156"/>
    </source>
</evidence>
<dbReference type="SUPFAM" id="SSF46689">
    <property type="entry name" value="Homeodomain-like"/>
    <property type="match status" value="1"/>
</dbReference>
<dbReference type="InterPro" id="IPR036271">
    <property type="entry name" value="Tet_transcr_reg_TetR-rel_C_sf"/>
</dbReference>
<reference evidence="6 7" key="1">
    <citation type="submission" date="2023-08" db="EMBL/GenBank/DDBJ databases">
        <title>Implementing the SeqCode for naming new Mesorhizobium species isolated from Vachellia karroo root nodules.</title>
        <authorList>
            <person name="Van Lill M."/>
        </authorList>
    </citation>
    <scope>NUCLEOTIDE SEQUENCE [LARGE SCALE GENOMIC DNA]</scope>
    <source>
        <strain evidence="6 7">VK2B</strain>
    </source>
</reference>
<dbReference type="SUPFAM" id="SSF48498">
    <property type="entry name" value="Tetracyclin repressor-like, C-terminal domain"/>
    <property type="match status" value="1"/>
</dbReference>
<organism evidence="6 7">
    <name type="scientific">Mesorhizobium humile</name>
    <dbReference type="NCBI Taxonomy" id="3072313"/>
    <lineage>
        <taxon>Bacteria</taxon>
        <taxon>Pseudomonadati</taxon>
        <taxon>Pseudomonadota</taxon>
        <taxon>Alphaproteobacteria</taxon>
        <taxon>Hyphomicrobiales</taxon>
        <taxon>Phyllobacteriaceae</taxon>
        <taxon>Mesorhizobium</taxon>
    </lineage>
</organism>
<dbReference type="RefSeq" id="WP_320294437.1">
    <property type="nucleotide sequence ID" value="NZ_JAVIIU010000002.1"/>
</dbReference>
<evidence type="ECO:0000256" key="2">
    <source>
        <dbReference type="ARBA" id="ARBA00023125"/>
    </source>
</evidence>
<feature type="DNA-binding region" description="H-T-H motif" evidence="4">
    <location>
        <begin position="28"/>
        <end position="47"/>
    </location>
</feature>
<dbReference type="InterPro" id="IPR001647">
    <property type="entry name" value="HTH_TetR"/>
</dbReference>
<keyword evidence="7" id="KW-1185">Reference proteome</keyword>